<organism evidence="1 2">
    <name type="scientific">Arachis hypogaea</name>
    <name type="common">Peanut</name>
    <dbReference type="NCBI Taxonomy" id="3818"/>
    <lineage>
        <taxon>Eukaryota</taxon>
        <taxon>Viridiplantae</taxon>
        <taxon>Streptophyta</taxon>
        <taxon>Embryophyta</taxon>
        <taxon>Tracheophyta</taxon>
        <taxon>Spermatophyta</taxon>
        <taxon>Magnoliopsida</taxon>
        <taxon>eudicotyledons</taxon>
        <taxon>Gunneridae</taxon>
        <taxon>Pentapetalae</taxon>
        <taxon>rosids</taxon>
        <taxon>fabids</taxon>
        <taxon>Fabales</taxon>
        <taxon>Fabaceae</taxon>
        <taxon>Papilionoideae</taxon>
        <taxon>50 kb inversion clade</taxon>
        <taxon>dalbergioids sensu lato</taxon>
        <taxon>Dalbergieae</taxon>
        <taxon>Pterocarpus clade</taxon>
        <taxon>Arachis</taxon>
    </lineage>
</organism>
<comment type="caution">
    <text evidence="1">The sequence shown here is derived from an EMBL/GenBank/DDBJ whole genome shotgun (WGS) entry which is preliminary data.</text>
</comment>
<gene>
    <name evidence="1" type="ORF">Ahy_B05g075660</name>
</gene>
<dbReference type="AlphaFoldDB" id="A0A444Z1R2"/>
<reference evidence="1 2" key="1">
    <citation type="submission" date="2019-01" db="EMBL/GenBank/DDBJ databases">
        <title>Sequencing of cultivated peanut Arachis hypogaea provides insights into genome evolution and oil improvement.</title>
        <authorList>
            <person name="Chen X."/>
        </authorList>
    </citation>
    <scope>NUCLEOTIDE SEQUENCE [LARGE SCALE GENOMIC DNA]</scope>
    <source>
        <strain evidence="2">cv. Fuhuasheng</strain>
        <tissue evidence="1">Leaves</tissue>
    </source>
</reference>
<evidence type="ECO:0000313" key="2">
    <source>
        <dbReference type="Proteomes" id="UP000289738"/>
    </source>
</evidence>
<evidence type="ECO:0000313" key="1">
    <source>
        <dbReference type="EMBL" id="RYR08110.1"/>
    </source>
</evidence>
<sequence>MAKAKLKLLNPNSLNQSPTIEATKKYATASPRRHRIPHRVAHRRAPFCVFAEVASSVVAVARLSCYPPRKRKRPHRVSVIADLAFSVFGYSPVSRPPSLAFLLADLAFSVLIVGSGQLVQPVIHRLDHRFGSDNYALCYSLAPPVFPLKNDAEFGTKLHHQSLDIGTVYLCLVRLAESTSLNLTQLALLHHIYLLCFEPCSSCLSLKEDTFSIELEFRLISPKDDWCESFIISWFTHGSLVNKAQSCKNAHLCQAGVAKMLSWKRNKKYQLREDTECSRSMLLLEECLAKEREDGGKWKIEWFGRRGEEGEASEG</sequence>
<protein>
    <submittedName>
        <fullName evidence="1">Uncharacterized protein</fullName>
    </submittedName>
</protein>
<proteinExistence type="predicted"/>
<name>A0A444Z1R2_ARAHY</name>
<dbReference type="Proteomes" id="UP000289738">
    <property type="component" value="Chromosome B05"/>
</dbReference>
<accession>A0A444Z1R2</accession>
<dbReference type="EMBL" id="SDMP01000015">
    <property type="protein sequence ID" value="RYR08110.1"/>
    <property type="molecule type" value="Genomic_DNA"/>
</dbReference>
<keyword evidence="2" id="KW-1185">Reference proteome</keyword>